<dbReference type="OrthoDB" id="5289754at2"/>
<evidence type="ECO:0000256" key="2">
    <source>
        <dbReference type="ARBA" id="ARBA00023015"/>
    </source>
</evidence>
<evidence type="ECO:0000256" key="4">
    <source>
        <dbReference type="ARBA" id="ARBA00023163"/>
    </source>
</evidence>
<dbReference type="SUPFAM" id="SSF53850">
    <property type="entry name" value="Periplasmic binding protein-like II"/>
    <property type="match status" value="1"/>
</dbReference>
<evidence type="ECO:0000259" key="5">
    <source>
        <dbReference type="PROSITE" id="PS50931"/>
    </source>
</evidence>
<keyword evidence="2" id="KW-0805">Transcription regulation</keyword>
<dbReference type="Pfam" id="PF00126">
    <property type="entry name" value="HTH_1"/>
    <property type="match status" value="1"/>
</dbReference>
<dbReference type="Proteomes" id="UP000095143">
    <property type="component" value="Unassembled WGS sequence"/>
</dbReference>
<protein>
    <submittedName>
        <fullName evidence="6">LysR family transcriptional regulator</fullName>
    </submittedName>
</protein>
<evidence type="ECO:0000256" key="1">
    <source>
        <dbReference type="ARBA" id="ARBA00009437"/>
    </source>
</evidence>
<comment type="similarity">
    <text evidence="1">Belongs to the LysR transcriptional regulatory family.</text>
</comment>
<dbReference type="Gene3D" id="1.10.10.10">
    <property type="entry name" value="Winged helix-like DNA-binding domain superfamily/Winged helix DNA-binding domain"/>
    <property type="match status" value="1"/>
</dbReference>
<evidence type="ECO:0000313" key="7">
    <source>
        <dbReference type="Proteomes" id="UP000095143"/>
    </source>
</evidence>
<dbReference type="PANTHER" id="PTHR30346:SF30">
    <property type="entry name" value="SMALL NEUTRAL PROTEASE REGULATORY PROTEIN"/>
    <property type="match status" value="1"/>
</dbReference>
<dbReference type="PROSITE" id="PS50931">
    <property type="entry name" value="HTH_LYSR"/>
    <property type="match status" value="1"/>
</dbReference>
<keyword evidence="4" id="KW-0804">Transcription</keyword>
<dbReference type="RefSeq" id="WP_065988590.1">
    <property type="nucleotide sequence ID" value="NZ_MDEN01000061.1"/>
</dbReference>
<dbReference type="InterPro" id="IPR036388">
    <property type="entry name" value="WH-like_DNA-bd_sf"/>
</dbReference>
<dbReference type="Pfam" id="PF03466">
    <property type="entry name" value="LysR_substrate"/>
    <property type="match status" value="1"/>
</dbReference>
<dbReference type="Gene3D" id="3.40.190.10">
    <property type="entry name" value="Periplasmic binding protein-like II"/>
    <property type="match status" value="2"/>
</dbReference>
<dbReference type="PANTHER" id="PTHR30346">
    <property type="entry name" value="TRANSCRIPTIONAL DUAL REGULATOR HCAR-RELATED"/>
    <property type="match status" value="1"/>
</dbReference>
<proteinExistence type="inferred from homology"/>
<dbReference type="EMBL" id="MDEN01000061">
    <property type="protein sequence ID" value="OCX21187.1"/>
    <property type="molecule type" value="Genomic_DNA"/>
</dbReference>
<keyword evidence="3" id="KW-0238">DNA-binding</keyword>
<dbReference type="CDD" id="cd08414">
    <property type="entry name" value="PBP2_LTTR_aromatics_like"/>
    <property type="match status" value="1"/>
</dbReference>
<dbReference type="InterPro" id="IPR005119">
    <property type="entry name" value="LysR_subst-bd"/>
</dbReference>
<dbReference type="PRINTS" id="PR00039">
    <property type="entry name" value="HTHLYSR"/>
</dbReference>
<dbReference type="InterPro" id="IPR036390">
    <property type="entry name" value="WH_DNA-bd_sf"/>
</dbReference>
<dbReference type="SUPFAM" id="SSF46785">
    <property type="entry name" value="Winged helix' DNA-binding domain"/>
    <property type="match status" value="1"/>
</dbReference>
<dbReference type="AlphaFoldDB" id="A0A1C2E2E8"/>
<name>A0A1C2E2E8_9PSED</name>
<comment type="caution">
    <text evidence="6">The sequence shown here is derived from an EMBL/GenBank/DDBJ whole genome shotgun (WGS) entry which is preliminary data.</text>
</comment>
<evidence type="ECO:0000313" key="6">
    <source>
        <dbReference type="EMBL" id="OCX21187.1"/>
    </source>
</evidence>
<dbReference type="GO" id="GO:0032993">
    <property type="term" value="C:protein-DNA complex"/>
    <property type="evidence" value="ECO:0007669"/>
    <property type="project" value="TreeGrafter"/>
</dbReference>
<dbReference type="FunFam" id="1.10.10.10:FF:000001">
    <property type="entry name" value="LysR family transcriptional regulator"/>
    <property type="match status" value="1"/>
</dbReference>
<evidence type="ECO:0000256" key="3">
    <source>
        <dbReference type="ARBA" id="ARBA00023125"/>
    </source>
</evidence>
<organism evidence="6 7">
    <name type="scientific">Pseudomonas graminis</name>
    <dbReference type="NCBI Taxonomy" id="158627"/>
    <lineage>
        <taxon>Bacteria</taxon>
        <taxon>Pseudomonadati</taxon>
        <taxon>Pseudomonadota</taxon>
        <taxon>Gammaproteobacteria</taxon>
        <taxon>Pseudomonadales</taxon>
        <taxon>Pseudomonadaceae</taxon>
        <taxon>Pseudomonas</taxon>
    </lineage>
</organism>
<dbReference type="InterPro" id="IPR000847">
    <property type="entry name" value="LysR_HTH_N"/>
</dbReference>
<gene>
    <name evidence="6" type="ORF">BBI10_11335</name>
</gene>
<sequence length="291" mass="32155">MEIRHFRYFLAVARHRHFTRAAEQLGIAPPTLTRQIQDLENALGTRLFLREQREVRLTEAGRALQIEAELAVRQFETAQYNVQRAGRGEAGRIELGYVASAVFSGVLQQHVSQFRQRYGGVEFSINEHLMPTLPRLIEEGRLDVGFIRSPMQLPDALSAVELLTEGFALALPDSSWLGKLKVITAVNLQNETFILPEQISGTLEVAAHGGFAPTLGPQPGGLVSVIALVSLGQGVAVVPESVVDHIRLPNVVYRRIEDCQPSSSLSLIHRRHEKAPAVMRFIEYVKGAGAL</sequence>
<dbReference type="GO" id="GO:0003677">
    <property type="term" value="F:DNA binding"/>
    <property type="evidence" value="ECO:0007669"/>
    <property type="project" value="UniProtKB-KW"/>
</dbReference>
<feature type="domain" description="HTH lysR-type" evidence="5">
    <location>
        <begin position="1"/>
        <end position="58"/>
    </location>
</feature>
<reference evidence="6 7" key="1">
    <citation type="submission" date="2016-08" db="EMBL/GenBank/DDBJ databases">
        <title>Whole genome sequence of Pseudomonas graminis strain UASWS1507, a potential biological control agent for agriculture.</title>
        <authorList>
            <person name="Crovadore J."/>
            <person name="Calmin G."/>
            <person name="Chablais R."/>
            <person name="Cochard B."/>
            <person name="Lefort F."/>
        </authorList>
    </citation>
    <scope>NUCLEOTIDE SEQUENCE [LARGE SCALE GENOMIC DNA]</scope>
    <source>
        <strain evidence="6 7">UASWS1507</strain>
    </source>
</reference>
<dbReference type="GO" id="GO:0003700">
    <property type="term" value="F:DNA-binding transcription factor activity"/>
    <property type="evidence" value="ECO:0007669"/>
    <property type="project" value="InterPro"/>
</dbReference>
<accession>A0A1C2E2E8</accession>